<comment type="caution">
    <text evidence="7">The sequence shown here is derived from an EMBL/GenBank/DDBJ whole genome shotgun (WGS) entry which is preliminary data.</text>
</comment>
<evidence type="ECO:0000256" key="2">
    <source>
        <dbReference type="ARBA" id="ARBA00022475"/>
    </source>
</evidence>
<evidence type="ECO:0000256" key="5">
    <source>
        <dbReference type="ARBA" id="ARBA00023136"/>
    </source>
</evidence>
<gene>
    <name evidence="7" type="ORF">FB547_110159</name>
</gene>
<sequence length="331" mass="35507">MNPMTIARQTTGSRVAFTIAAGAMLAMVSMPWWSDSGTIRSVVELACYISLALMWNLLAGYAGLVSVGQQAFMGVAGYALFVLANRWDVDPFLAVGLCLAAPVLLAVPSYALLRRLEGPYFAIGTWVIAEVCRLLASNTEALGSSSGMTLRAMQQYAPEVRETGVLWLAAAMLLLTFGGTYLLLRSRHGLALTAMRDNAVAAASQGVNVGRLKFMVFLAAAVGTGLVGAVYYLNALRLSPNAGFDPNWTSIAIFMVMVGGIGTLEGPLIGALLYFAADRLFSEYGASYMVALGLLTLVVALYARGGLWGVVTARVDWHWFPTRRRLMPQAR</sequence>
<dbReference type="CDD" id="cd06581">
    <property type="entry name" value="TM_PBP1_LivM_like"/>
    <property type="match status" value="1"/>
</dbReference>
<feature type="transmembrane region" description="Helical" evidence="6">
    <location>
        <begin position="71"/>
        <end position="87"/>
    </location>
</feature>
<dbReference type="InterPro" id="IPR001851">
    <property type="entry name" value="ABC_transp_permease"/>
</dbReference>
<dbReference type="RefSeq" id="WP_145746422.1">
    <property type="nucleotide sequence ID" value="NZ_VIVL01000010.1"/>
</dbReference>
<protein>
    <submittedName>
        <fullName evidence="7">Branched-chain amino acid transport system permease protein</fullName>
    </submittedName>
</protein>
<dbReference type="AlphaFoldDB" id="A0A561BEC3"/>
<name>A0A561BEC3_9BURK</name>
<reference evidence="7 8" key="1">
    <citation type="submission" date="2019-06" db="EMBL/GenBank/DDBJ databases">
        <title>Sorghum-associated microbial communities from plants grown in Nebraska, USA.</title>
        <authorList>
            <person name="Schachtman D."/>
        </authorList>
    </citation>
    <scope>NUCLEOTIDE SEQUENCE [LARGE SCALE GENOMIC DNA]</scope>
    <source>
        <strain evidence="7 8">T529</strain>
    </source>
</reference>
<keyword evidence="3 6" id="KW-0812">Transmembrane</keyword>
<evidence type="ECO:0000313" key="7">
    <source>
        <dbReference type="EMBL" id="TWD77197.1"/>
    </source>
</evidence>
<dbReference type="OrthoDB" id="9034298at2"/>
<dbReference type="Pfam" id="PF02653">
    <property type="entry name" value="BPD_transp_2"/>
    <property type="match status" value="1"/>
</dbReference>
<feature type="transmembrane region" description="Helical" evidence="6">
    <location>
        <begin position="288"/>
        <end position="311"/>
    </location>
</feature>
<comment type="subcellular location">
    <subcellularLocation>
        <location evidence="1">Cell membrane</location>
        <topology evidence="1">Multi-pass membrane protein</topology>
    </subcellularLocation>
</comment>
<organism evidence="7 8">
    <name type="scientific">Variovorax beijingensis</name>
    <dbReference type="NCBI Taxonomy" id="2496117"/>
    <lineage>
        <taxon>Bacteria</taxon>
        <taxon>Pseudomonadati</taxon>
        <taxon>Pseudomonadota</taxon>
        <taxon>Betaproteobacteria</taxon>
        <taxon>Burkholderiales</taxon>
        <taxon>Comamonadaceae</taxon>
        <taxon>Variovorax</taxon>
    </lineage>
</organism>
<keyword evidence="2" id="KW-1003">Cell membrane</keyword>
<evidence type="ECO:0000256" key="3">
    <source>
        <dbReference type="ARBA" id="ARBA00022692"/>
    </source>
</evidence>
<evidence type="ECO:0000313" key="8">
    <source>
        <dbReference type="Proteomes" id="UP000319722"/>
    </source>
</evidence>
<keyword evidence="4 6" id="KW-1133">Transmembrane helix</keyword>
<feature type="transmembrane region" description="Helical" evidence="6">
    <location>
        <begin position="214"/>
        <end position="233"/>
    </location>
</feature>
<keyword evidence="5 6" id="KW-0472">Membrane</keyword>
<feature type="transmembrane region" description="Helical" evidence="6">
    <location>
        <begin position="93"/>
        <end position="113"/>
    </location>
</feature>
<dbReference type="EMBL" id="VIVL01000010">
    <property type="protein sequence ID" value="TWD77197.1"/>
    <property type="molecule type" value="Genomic_DNA"/>
</dbReference>
<dbReference type="PANTHER" id="PTHR30482:SF17">
    <property type="entry name" value="ABC TRANSPORTER ATP-BINDING PROTEIN"/>
    <property type="match status" value="1"/>
</dbReference>
<feature type="transmembrane region" description="Helical" evidence="6">
    <location>
        <begin position="253"/>
        <end position="276"/>
    </location>
</feature>
<evidence type="ECO:0000256" key="6">
    <source>
        <dbReference type="SAM" id="Phobius"/>
    </source>
</evidence>
<evidence type="ECO:0000256" key="4">
    <source>
        <dbReference type="ARBA" id="ARBA00022989"/>
    </source>
</evidence>
<dbReference type="GO" id="GO:0005886">
    <property type="term" value="C:plasma membrane"/>
    <property type="evidence" value="ECO:0007669"/>
    <property type="project" value="UniProtKB-SubCell"/>
</dbReference>
<dbReference type="PANTHER" id="PTHR30482">
    <property type="entry name" value="HIGH-AFFINITY BRANCHED-CHAIN AMINO ACID TRANSPORT SYSTEM PERMEASE"/>
    <property type="match status" value="1"/>
</dbReference>
<dbReference type="InterPro" id="IPR043428">
    <property type="entry name" value="LivM-like"/>
</dbReference>
<feature type="transmembrane region" description="Helical" evidence="6">
    <location>
        <begin position="165"/>
        <end position="184"/>
    </location>
</feature>
<accession>A0A561BEC3</accession>
<dbReference type="Proteomes" id="UP000319722">
    <property type="component" value="Unassembled WGS sequence"/>
</dbReference>
<evidence type="ECO:0000256" key="1">
    <source>
        <dbReference type="ARBA" id="ARBA00004651"/>
    </source>
</evidence>
<feature type="transmembrane region" description="Helical" evidence="6">
    <location>
        <begin position="12"/>
        <end position="33"/>
    </location>
</feature>
<dbReference type="GO" id="GO:0015658">
    <property type="term" value="F:branched-chain amino acid transmembrane transporter activity"/>
    <property type="evidence" value="ECO:0007669"/>
    <property type="project" value="InterPro"/>
</dbReference>
<proteinExistence type="predicted"/>